<evidence type="ECO:0000256" key="1">
    <source>
        <dbReference type="ARBA" id="ARBA00022714"/>
    </source>
</evidence>
<keyword evidence="4" id="KW-0411">Iron-sulfur</keyword>
<dbReference type="Gene3D" id="3.40.5.90">
    <property type="entry name" value="CDGSH iron-sulfur domain, mitoNEET-type"/>
    <property type="match status" value="1"/>
</dbReference>
<dbReference type="RefSeq" id="WP_091624058.1">
    <property type="nucleotide sequence ID" value="NZ_FNZN01000004.1"/>
</dbReference>
<dbReference type="GO" id="GO:0005737">
    <property type="term" value="C:cytoplasm"/>
    <property type="evidence" value="ECO:0007669"/>
    <property type="project" value="UniProtKB-ARBA"/>
</dbReference>
<sequence>MEKEITKEYANGEFIIVWKPKKCIHSKVCVHTLPKVYKPTEKPWITPENATTSDLKSQINNCPTGALTYYIKNEMSEEKESIETNVTPIIVANNGPLKIKGNLEIQLASGEIVTKEGTTGFCRCGVSENKPFCDGSHRKIDFIG</sequence>
<evidence type="ECO:0000256" key="4">
    <source>
        <dbReference type="ARBA" id="ARBA00023014"/>
    </source>
</evidence>
<evidence type="ECO:0000313" key="6">
    <source>
        <dbReference type="EMBL" id="SEL60706.1"/>
    </source>
</evidence>
<dbReference type="GO" id="GO:0051537">
    <property type="term" value="F:2 iron, 2 sulfur cluster binding"/>
    <property type="evidence" value="ECO:0007669"/>
    <property type="project" value="UniProtKB-KW"/>
</dbReference>
<dbReference type="SMART" id="SM00704">
    <property type="entry name" value="ZnF_CDGSH"/>
    <property type="match status" value="1"/>
</dbReference>
<proteinExistence type="predicted"/>
<protein>
    <submittedName>
        <fullName evidence="6">Uncharacterized Fe-S cluster protein YjdI</fullName>
    </submittedName>
</protein>
<dbReference type="OrthoDB" id="9795032at2"/>
<dbReference type="Pfam" id="PF09360">
    <property type="entry name" value="zf-CDGSH"/>
    <property type="match status" value="1"/>
</dbReference>
<keyword evidence="1" id="KW-0001">2Fe-2S</keyword>
<keyword evidence="3" id="KW-0408">Iron</keyword>
<dbReference type="Pfam" id="PF06902">
    <property type="entry name" value="Fer4_19"/>
    <property type="match status" value="1"/>
</dbReference>
<keyword evidence="7" id="KW-1185">Reference proteome</keyword>
<accession>A0A1H7RKD4</accession>
<dbReference type="EMBL" id="FNZN01000004">
    <property type="protein sequence ID" value="SEL60706.1"/>
    <property type="molecule type" value="Genomic_DNA"/>
</dbReference>
<evidence type="ECO:0000313" key="7">
    <source>
        <dbReference type="Proteomes" id="UP000198990"/>
    </source>
</evidence>
<dbReference type="Proteomes" id="UP000198990">
    <property type="component" value="Unassembled WGS sequence"/>
</dbReference>
<evidence type="ECO:0000256" key="2">
    <source>
        <dbReference type="ARBA" id="ARBA00022723"/>
    </source>
</evidence>
<gene>
    <name evidence="6" type="ORF">SAMN04488008_104321</name>
</gene>
<dbReference type="STRING" id="228957.SAMN04488008_104321"/>
<keyword evidence="2" id="KW-0479">Metal-binding</keyword>
<name>A0A1H7RKD4_9FLAO</name>
<dbReference type="InterPro" id="IPR018967">
    <property type="entry name" value="FeS-contain_CDGSH-typ"/>
</dbReference>
<organism evidence="6 7">
    <name type="scientific">Maribacter orientalis</name>
    <dbReference type="NCBI Taxonomy" id="228957"/>
    <lineage>
        <taxon>Bacteria</taxon>
        <taxon>Pseudomonadati</taxon>
        <taxon>Bacteroidota</taxon>
        <taxon>Flavobacteriia</taxon>
        <taxon>Flavobacteriales</taxon>
        <taxon>Flavobacteriaceae</taxon>
        <taxon>Maribacter</taxon>
    </lineage>
</organism>
<dbReference type="InterPro" id="IPR010693">
    <property type="entry name" value="Divergent_4Fe-4S_mono-cluster"/>
</dbReference>
<evidence type="ECO:0000256" key="3">
    <source>
        <dbReference type="ARBA" id="ARBA00023004"/>
    </source>
</evidence>
<feature type="domain" description="Iron-binding zinc finger CDGSH type" evidence="5">
    <location>
        <begin position="106"/>
        <end position="143"/>
    </location>
</feature>
<dbReference type="InterPro" id="IPR042216">
    <property type="entry name" value="MitoNEET_CISD"/>
</dbReference>
<evidence type="ECO:0000259" key="5">
    <source>
        <dbReference type="SMART" id="SM00704"/>
    </source>
</evidence>
<dbReference type="GO" id="GO:0046872">
    <property type="term" value="F:metal ion binding"/>
    <property type="evidence" value="ECO:0007669"/>
    <property type="project" value="UniProtKB-KW"/>
</dbReference>
<dbReference type="AlphaFoldDB" id="A0A1H7RKD4"/>
<reference evidence="7" key="1">
    <citation type="submission" date="2016-10" db="EMBL/GenBank/DDBJ databases">
        <authorList>
            <person name="Varghese N."/>
            <person name="Submissions S."/>
        </authorList>
    </citation>
    <scope>NUCLEOTIDE SEQUENCE [LARGE SCALE GENOMIC DNA]</scope>
    <source>
        <strain evidence="7">DSM 16471</strain>
    </source>
</reference>